<dbReference type="Pfam" id="PF12706">
    <property type="entry name" value="Lactamase_B_2"/>
    <property type="match status" value="1"/>
</dbReference>
<dbReference type="EC" id="3.1.-.-" evidence="8"/>
<dbReference type="Pfam" id="PF22505">
    <property type="entry name" value="RNase_J_b_CASP"/>
    <property type="match status" value="1"/>
</dbReference>
<protein>
    <submittedName>
        <fullName evidence="8">Ribonuclease J</fullName>
        <ecNumber evidence="8">3.1.-.-</ecNumber>
    </submittedName>
</protein>
<dbReference type="InterPro" id="IPR001279">
    <property type="entry name" value="Metallo-B-lactamas"/>
</dbReference>
<dbReference type="SMART" id="SM00849">
    <property type="entry name" value="Lactamase_B"/>
    <property type="match status" value="1"/>
</dbReference>
<dbReference type="InterPro" id="IPR011108">
    <property type="entry name" value="RMMBL"/>
</dbReference>
<dbReference type="InterPro" id="IPR036866">
    <property type="entry name" value="RibonucZ/Hydroxyglut_hydro"/>
</dbReference>
<keyword evidence="2" id="KW-0479">Metal-binding</keyword>
<dbReference type="EMBL" id="JAUCBP010000007">
    <property type="protein sequence ID" value="MDM7860473.1"/>
    <property type="molecule type" value="Genomic_DNA"/>
</dbReference>
<organism evidence="8 9">
    <name type="scientific">Alteromonas arenosi</name>
    <dbReference type="NCBI Taxonomy" id="3055817"/>
    <lineage>
        <taxon>Bacteria</taxon>
        <taxon>Pseudomonadati</taxon>
        <taxon>Pseudomonadota</taxon>
        <taxon>Gammaproteobacteria</taxon>
        <taxon>Alteromonadales</taxon>
        <taxon>Alteromonadaceae</taxon>
        <taxon>Alteromonas/Salinimonas group</taxon>
        <taxon>Alteromonas</taxon>
    </lineage>
</organism>
<dbReference type="GO" id="GO:0016787">
    <property type="term" value="F:hydrolase activity"/>
    <property type="evidence" value="ECO:0007669"/>
    <property type="project" value="UniProtKB-KW"/>
</dbReference>
<dbReference type="PANTHER" id="PTHR43694">
    <property type="entry name" value="RIBONUCLEASE J"/>
    <property type="match status" value="1"/>
</dbReference>
<comment type="caution">
    <text evidence="8">The sequence shown here is derived from an EMBL/GenBank/DDBJ whole genome shotgun (WGS) entry which is preliminary data.</text>
</comment>
<dbReference type="PANTHER" id="PTHR43694:SF1">
    <property type="entry name" value="RIBONUCLEASE J"/>
    <property type="match status" value="1"/>
</dbReference>
<evidence type="ECO:0000259" key="7">
    <source>
        <dbReference type="SMART" id="SM00849"/>
    </source>
</evidence>
<evidence type="ECO:0000256" key="1">
    <source>
        <dbReference type="ARBA" id="ARBA00022722"/>
    </source>
</evidence>
<dbReference type="Gene3D" id="3.40.50.10710">
    <property type="entry name" value="Metallo-hydrolase/oxidoreductase"/>
    <property type="match status" value="1"/>
</dbReference>
<evidence type="ECO:0000256" key="3">
    <source>
        <dbReference type="ARBA" id="ARBA00022801"/>
    </source>
</evidence>
<keyword evidence="4" id="KW-0862">Zinc</keyword>
<dbReference type="SUPFAM" id="SSF56281">
    <property type="entry name" value="Metallo-hydrolase/oxidoreductase"/>
    <property type="match status" value="1"/>
</dbReference>
<evidence type="ECO:0000256" key="4">
    <source>
        <dbReference type="ARBA" id="ARBA00022833"/>
    </source>
</evidence>
<feature type="domain" description="Metallo-beta-lactamase" evidence="7">
    <location>
        <begin position="1"/>
        <end position="197"/>
    </location>
</feature>
<keyword evidence="3 8" id="KW-0378">Hydrolase</keyword>
<keyword evidence="6" id="KW-0694">RNA-binding</keyword>
<reference evidence="8 9" key="1">
    <citation type="submission" date="2023-06" db="EMBL/GenBank/DDBJ databases">
        <title>Alteromonas sp. ASW11-36 isolated from intertidal sand.</title>
        <authorList>
            <person name="Li Y."/>
        </authorList>
    </citation>
    <scope>NUCLEOTIDE SEQUENCE [LARGE SCALE GENOMIC DNA]</scope>
    <source>
        <strain evidence="8 9">ASW11-36</strain>
    </source>
</reference>
<dbReference type="Proteomes" id="UP001234343">
    <property type="component" value="Unassembled WGS sequence"/>
</dbReference>
<evidence type="ECO:0000313" key="8">
    <source>
        <dbReference type="EMBL" id="MDM7860473.1"/>
    </source>
</evidence>
<evidence type="ECO:0000313" key="9">
    <source>
        <dbReference type="Proteomes" id="UP001234343"/>
    </source>
</evidence>
<evidence type="ECO:0000256" key="6">
    <source>
        <dbReference type="ARBA" id="ARBA00022884"/>
    </source>
</evidence>
<dbReference type="Gene3D" id="3.60.15.10">
    <property type="entry name" value="Ribonuclease Z/Hydroxyacylglutathione hydrolase-like"/>
    <property type="match status" value="1"/>
</dbReference>
<accession>A0ABT7SWA7</accession>
<dbReference type="InterPro" id="IPR055132">
    <property type="entry name" value="RNase_J_b_CASP"/>
</dbReference>
<gene>
    <name evidence="8" type="ORF">QTP81_07680</name>
</gene>
<name>A0ABT7SWA7_9ALTE</name>
<evidence type="ECO:0000256" key="2">
    <source>
        <dbReference type="ARBA" id="ARBA00022723"/>
    </source>
</evidence>
<proteinExistence type="predicted"/>
<dbReference type="InterPro" id="IPR042173">
    <property type="entry name" value="RNase_J_2"/>
</dbReference>
<keyword evidence="1" id="KW-0540">Nuclease</keyword>
<keyword evidence="5" id="KW-0269">Exonuclease</keyword>
<evidence type="ECO:0000256" key="5">
    <source>
        <dbReference type="ARBA" id="ARBA00022839"/>
    </source>
</evidence>
<dbReference type="CDD" id="cd07714">
    <property type="entry name" value="RNaseJ_MBL-fold"/>
    <property type="match status" value="1"/>
</dbReference>
<sequence length="426" mass="46796">MNLFGHDGQWLMVDCGITFDEPITPGSRDIFRVVAADPSFIAQQKESLAGIVITHAHEDHIGGLAHLWPRLKAPVYTTPFTAEVLRRKLAEVGLVGKVPIIEVSIEESISIGGFTVSWVPITHSLPEPHALLIETPVGKIFHSADWKIDQRPGVGNGFEQWRFERLGESAITAMTCDSTNALKAGHSLSEYECFQGLLQTVKATQNRVVITCFASNVARLIAIGRIAQATNRYLAVYGRSLQNMIGVARVTGHWPEDIEIIDNAHAGYLPKNEILAVATGSQGEPQAALARMANDTHRDINLDTGDTVIFSAMIIPGNEIEVERLLRQFKARKITTILSESSEHPIHASGHPNKDELRQMYQWVKPQIAIPIHGEAEHIEANAKLAKSVGVAKYFTGKNGDLYQLAPQPMLKRGAVKAGRIVIRAE</sequence>
<keyword evidence="9" id="KW-1185">Reference proteome</keyword>
<dbReference type="Pfam" id="PF07521">
    <property type="entry name" value="RMMBL"/>
    <property type="match status" value="1"/>
</dbReference>